<name>A0A7M1S053_9CAUD</name>
<dbReference type="Proteomes" id="UP000593725">
    <property type="component" value="Segment"/>
</dbReference>
<reference evidence="1 2" key="1">
    <citation type="submission" date="2020-07" db="EMBL/GenBank/DDBJ databases">
        <title>Taxonomic proposal: Crassvirales, a new order of highly abundant and diverse bacterial viruses.</title>
        <authorList>
            <person name="Shkoporov A.N."/>
            <person name="Stockdale S.R."/>
            <person name="Guerin E."/>
            <person name="Ross R.P."/>
            <person name="Hill C."/>
        </authorList>
    </citation>
    <scope>NUCLEOTIDE SEQUENCE [LARGE SCALE GENOMIC DNA]</scope>
</reference>
<protein>
    <submittedName>
        <fullName evidence="1">Uncharacterized protein</fullName>
    </submittedName>
</protein>
<dbReference type="EMBL" id="MT774404">
    <property type="protein sequence ID" value="QOR59988.1"/>
    <property type="molecule type" value="Genomic_DNA"/>
</dbReference>
<evidence type="ECO:0000313" key="1">
    <source>
        <dbReference type="EMBL" id="QOR59988.1"/>
    </source>
</evidence>
<dbReference type="KEGG" id="vg:65131453"/>
<evidence type="ECO:0000313" key="2">
    <source>
        <dbReference type="Proteomes" id="UP000593725"/>
    </source>
</evidence>
<sequence length="152" mass="17107">MNSINVGTSKVSTGYKGSQNTDYIILGLTIVNTNKTYPCAKEGSLLKATLLDLKELPYTNSNLTICNIYFSLHVNSFKYRFKFNTFDLTVDCDLYQNVNVGYGYIRNEGNYCIVAGMANPKYLSSLSDVNPGSSATYQFIFDGVIYEYIIQW</sequence>
<accession>A0A7M1S053</accession>
<proteinExistence type="predicted"/>
<organism evidence="1 2">
    <name type="scientific">uncultured phage cr114_1</name>
    <dbReference type="NCBI Taxonomy" id="2772088"/>
    <lineage>
        <taxon>Viruses</taxon>
        <taxon>Duplodnaviria</taxon>
        <taxon>Heunggongvirae</taxon>
        <taxon>Uroviricota</taxon>
        <taxon>Caudoviricetes</taxon>
        <taxon>Crassvirales</taxon>
        <taxon>Suoliviridae</taxon>
        <taxon>Uncouvirinae</taxon>
        <taxon>Aurodevirus</taxon>
        <taxon>Aurodevirus intestinalis</taxon>
    </lineage>
</organism>
<dbReference type="GeneID" id="65131453"/>
<dbReference type="RefSeq" id="YP_010112961.1">
    <property type="nucleotide sequence ID" value="NC_055897.1"/>
</dbReference>
<keyword evidence="2" id="KW-1185">Reference proteome</keyword>